<feature type="region of interest" description="Disordered" evidence="14">
    <location>
        <begin position="83"/>
        <end position="153"/>
    </location>
</feature>
<organism evidence="16 17">
    <name type="scientific">Gambusia affinis</name>
    <name type="common">Western mosquitofish</name>
    <name type="synonym">Heterandria affinis</name>
    <dbReference type="NCBI Taxonomy" id="33528"/>
    <lineage>
        <taxon>Eukaryota</taxon>
        <taxon>Metazoa</taxon>
        <taxon>Chordata</taxon>
        <taxon>Craniata</taxon>
        <taxon>Vertebrata</taxon>
        <taxon>Euteleostomi</taxon>
        <taxon>Actinopterygii</taxon>
        <taxon>Neopterygii</taxon>
        <taxon>Teleostei</taxon>
        <taxon>Neoteleostei</taxon>
        <taxon>Acanthomorphata</taxon>
        <taxon>Ovalentaria</taxon>
        <taxon>Atherinomorphae</taxon>
        <taxon>Cyprinodontiformes</taxon>
        <taxon>Poeciliidae</taxon>
        <taxon>Poeciliinae</taxon>
        <taxon>Gambusia</taxon>
    </lineage>
</organism>
<evidence type="ECO:0000256" key="2">
    <source>
        <dbReference type="ARBA" id="ARBA00022473"/>
    </source>
</evidence>
<feature type="region of interest" description="Disordered" evidence="14">
    <location>
        <begin position="31"/>
        <end position="55"/>
    </location>
</feature>
<accession>A0A315VD16</accession>
<dbReference type="GO" id="GO:0000977">
    <property type="term" value="F:RNA polymerase II transcription regulatory region sequence-specific DNA binding"/>
    <property type="evidence" value="ECO:0007669"/>
    <property type="project" value="TreeGrafter"/>
</dbReference>
<dbReference type="PRINTS" id="PR00024">
    <property type="entry name" value="HOMEOBOX"/>
</dbReference>
<dbReference type="CDD" id="cd00086">
    <property type="entry name" value="homeodomain"/>
    <property type="match status" value="1"/>
</dbReference>
<dbReference type="InterPro" id="IPR009057">
    <property type="entry name" value="Homeodomain-like_sf"/>
</dbReference>
<evidence type="ECO:0000259" key="15">
    <source>
        <dbReference type="PROSITE" id="PS50071"/>
    </source>
</evidence>
<keyword evidence="6 12" id="KW-0238">DNA-binding</keyword>
<dbReference type="InterPro" id="IPR017970">
    <property type="entry name" value="Homeobox_CS"/>
</dbReference>
<gene>
    <name evidence="16" type="ORF">CCH79_00012800</name>
</gene>
<feature type="DNA-binding region" description="Homeobox" evidence="12">
    <location>
        <begin position="157"/>
        <end position="216"/>
    </location>
</feature>
<comment type="function">
    <text evidence="11">Transcription factor involved in specification of neuronal cell types and which is required for inner ear and hypothalamus development. Binds to the 5'-CAAGTG-3' core sequence.</text>
</comment>
<keyword evidence="9 12" id="KW-0539">Nucleus</keyword>
<dbReference type="PANTHER" id="PTHR46110">
    <property type="entry name" value="HOMEOBOX PROTEIN HMX"/>
    <property type="match status" value="1"/>
</dbReference>
<evidence type="ECO:0000256" key="3">
    <source>
        <dbReference type="ARBA" id="ARBA00022782"/>
    </source>
</evidence>
<evidence type="ECO:0000256" key="13">
    <source>
        <dbReference type="RuleBase" id="RU000682"/>
    </source>
</evidence>
<dbReference type="Gene3D" id="1.10.10.60">
    <property type="entry name" value="Homeodomain-like"/>
    <property type="match status" value="1"/>
</dbReference>
<keyword evidence="5" id="KW-0805">Transcription regulation</keyword>
<evidence type="ECO:0000256" key="9">
    <source>
        <dbReference type="ARBA" id="ARBA00023242"/>
    </source>
</evidence>
<feature type="compositionally biased region" description="Polar residues" evidence="14">
    <location>
        <begin position="88"/>
        <end position="108"/>
    </location>
</feature>
<dbReference type="PROSITE" id="PS00027">
    <property type="entry name" value="HOMEOBOX_1"/>
    <property type="match status" value="1"/>
</dbReference>
<dbReference type="SUPFAM" id="SSF46689">
    <property type="entry name" value="Homeodomain-like"/>
    <property type="match status" value="1"/>
</dbReference>
<reference evidence="16 17" key="1">
    <citation type="journal article" date="2018" name="G3 (Bethesda)">
        <title>A High-Quality Reference Genome for the Invasive Mosquitofish Gambusia affinis Using a Chicago Library.</title>
        <authorList>
            <person name="Hoffberg S.L."/>
            <person name="Troendle N.J."/>
            <person name="Glenn T.C."/>
            <person name="Mahmud O."/>
            <person name="Louha S."/>
            <person name="Chalopin D."/>
            <person name="Bennetzen J.L."/>
            <person name="Mauricio R."/>
        </authorList>
    </citation>
    <scope>NUCLEOTIDE SEQUENCE [LARGE SCALE GENOMIC DNA]</scope>
    <source>
        <strain evidence="16">NE01/NJP1002.9</strain>
        <tissue evidence="16">Muscle</tissue>
    </source>
</reference>
<evidence type="ECO:0000256" key="4">
    <source>
        <dbReference type="ARBA" id="ARBA00022902"/>
    </source>
</evidence>
<dbReference type="GO" id="GO:0045892">
    <property type="term" value="P:negative regulation of DNA-templated transcription"/>
    <property type="evidence" value="ECO:0007669"/>
    <property type="project" value="TreeGrafter"/>
</dbReference>
<keyword evidence="7 12" id="KW-0371">Homeobox</keyword>
<dbReference type="GO" id="GO:0000981">
    <property type="term" value="F:DNA-binding transcription factor activity, RNA polymerase II-specific"/>
    <property type="evidence" value="ECO:0007669"/>
    <property type="project" value="InterPro"/>
</dbReference>
<keyword evidence="3" id="KW-0221">Differentiation</keyword>
<dbReference type="AlphaFoldDB" id="A0A315VD16"/>
<dbReference type="SMART" id="SM00389">
    <property type="entry name" value="HOX"/>
    <property type="match status" value="1"/>
</dbReference>
<evidence type="ECO:0000256" key="12">
    <source>
        <dbReference type="PROSITE-ProRule" id="PRU00108"/>
    </source>
</evidence>
<evidence type="ECO:0000313" key="16">
    <source>
        <dbReference type="EMBL" id="PWA16877.1"/>
    </source>
</evidence>
<dbReference type="GO" id="GO:0007399">
    <property type="term" value="P:nervous system development"/>
    <property type="evidence" value="ECO:0007669"/>
    <property type="project" value="UniProtKB-KW"/>
</dbReference>
<keyword evidence="4" id="KW-0524">Neurogenesis</keyword>
<comment type="caution">
    <text evidence="16">The sequence shown here is derived from an EMBL/GenBank/DDBJ whole genome shotgun (WGS) entry which is preliminary data.</text>
</comment>
<feature type="domain" description="Homeobox" evidence="15">
    <location>
        <begin position="155"/>
        <end position="215"/>
    </location>
</feature>
<name>A0A315VD16_GAMAF</name>
<dbReference type="InterPro" id="IPR051300">
    <property type="entry name" value="HMX_Homeobox_TF"/>
</dbReference>
<dbReference type="FunFam" id="1.10.10.60:FF:000053">
    <property type="entry name" value="H6 family homeobox 2"/>
    <property type="match status" value="1"/>
</dbReference>
<protein>
    <recommendedName>
        <fullName evidence="15">Homeobox domain-containing protein</fullName>
    </recommendedName>
</protein>
<dbReference type="GO" id="GO:0005634">
    <property type="term" value="C:nucleus"/>
    <property type="evidence" value="ECO:0007669"/>
    <property type="project" value="UniProtKB-SubCell"/>
</dbReference>
<dbReference type="InterPro" id="IPR020479">
    <property type="entry name" value="HD_metazoa"/>
</dbReference>
<sequence length="286" mass="31497">MQDRPADNGAPAPPRGSSFFIENLLSKGWEKRGSVSAEAEEKTAHDTDKSPSALDCCSGTSRCSYRDFSMQCTRDGTVVNMGAFETPHSPTSGDPSCALSTSDRNSPAVSEPITESSDEIDQKTADGSLTDENEEASRGLDARRERDSASGLCSGRKKKTRTVFSRSQVFQLESMFDLKRYLSSSERASLAASLHLTETQVKIWFQNRRNKWKRQLAADLEATQIPNSTQRVFRVPILYHERQTSTGVFGFSLNGLPVSPSWSINRPLSPFAHSVNMLSSQMTGLV</sequence>
<evidence type="ECO:0000256" key="5">
    <source>
        <dbReference type="ARBA" id="ARBA00023015"/>
    </source>
</evidence>
<feature type="compositionally biased region" description="Basic and acidic residues" evidence="14">
    <location>
        <begin position="135"/>
        <end position="148"/>
    </location>
</feature>
<dbReference type="Proteomes" id="UP000250572">
    <property type="component" value="Unassembled WGS sequence"/>
</dbReference>
<evidence type="ECO:0000256" key="10">
    <source>
        <dbReference type="ARBA" id="ARBA00038165"/>
    </source>
</evidence>
<keyword evidence="8" id="KW-0804">Transcription</keyword>
<evidence type="ECO:0000256" key="7">
    <source>
        <dbReference type="ARBA" id="ARBA00023155"/>
    </source>
</evidence>
<dbReference type="GO" id="GO:0030154">
    <property type="term" value="P:cell differentiation"/>
    <property type="evidence" value="ECO:0007669"/>
    <property type="project" value="UniProtKB-KW"/>
</dbReference>
<keyword evidence="2" id="KW-0217">Developmental protein</keyword>
<feature type="compositionally biased region" description="Basic and acidic residues" evidence="14">
    <location>
        <begin position="31"/>
        <end position="49"/>
    </location>
</feature>
<proteinExistence type="inferred from homology"/>
<evidence type="ECO:0000256" key="14">
    <source>
        <dbReference type="SAM" id="MobiDB-lite"/>
    </source>
</evidence>
<evidence type="ECO:0000256" key="11">
    <source>
        <dbReference type="ARBA" id="ARBA00053510"/>
    </source>
</evidence>
<evidence type="ECO:0000313" key="17">
    <source>
        <dbReference type="Proteomes" id="UP000250572"/>
    </source>
</evidence>
<evidence type="ECO:0000256" key="8">
    <source>
        <dbReference type="ARBA" id="ARBA00023163"/>
    </source>
</evidence>
<comment type="similarity">
    <text evidence="10">Belongs to the HMX homeobox family.</text>
</comment>
<dbReference type="PANTHER" id="PTHR46110:SF1">
    <property type="entry name" value="HOMEOBOX PROTEIN HMX1"/>
    <property type="match status" value="1"/>
</dbReference>
<comment type="subcellular location">
    <subcellularLocation>
        <location evidence="1 12 13">Nucleus</location>
    </subcellularLocation>
</comment>
<keyword evidence="17" id="KW-1185">Reference proteome</keyword>
<dbReference type="EMBL" id="NHOQ01002459">
    <property type="protein sequence ID" value="PWA16877.1"/>
    <property type="molecule type" value="Genomic_DNA"/>
</dbReference>
<dbReference type="InterPro" id="IPR001356">
    <property type="entry name" value="HD"/>
</dbReference>
<evidence type="ECO:0000256" key="1">
    <source>
        <dbReference type="ARBA" id="ARBA00004123"/>
    </source>
</evidence>
<dbReference type="Pfam" id="PF00046">
    <property type="entry name" value="Homeodomain"/>
    <property type="match status" value="1"/>
</dbReference>
<dbReference type="PROSITE" id="PS50071">
    <property type="entry name" value="HOMEOBOX_2"/>
    <property type="match status" value="1"/>
</dbReference>
<dbReference type="STRING" id="33528.ENSGAFP00000020761"/>
<evidence type="ECO:0000256" key="6">
    <source>
        <dbReference type="ARBA" id="ARBA00023125"/>
    </source>
</evidence>